<evidence type="ECO:0000313" key="2">
    <source>
        <dbReference type="EMBL" id="KKN73784.1"/>
    </source>
</evidence>
<sequence length="51" mass="5987">MKLWFYLTLIGFGFIYAAIWARWLLEDRLLQTGLLTLLLAAVLYVLDHDES</sequence>
<name>A0A0F9T3P3_9ZZZZ</name>
<accession>A0A0F9T3P3</accession>
<feature type="transmembrane region" description="Helical" evidence="1">
    <location>
        <begin position="5"/>
        <end position="23"/>
    </location>
</feature>
<dbReference type="EMBL" id="LAZR01000337">
    <property type="protein sequence ID" value="KKN73784.1"/>
    <property type="molecule type" value="Genomic_DNA"/>
</dbReference>
<reference evidence="2" key="1">
    <citation type="journal article" date="2015" name="Nature">
        <title>Complex archaea that bridge the gap between prokaryotes and eukaryotes.</title>
        <authorList>
            <person name="Spang A."/>
            <person name="Saw J.H."/>
            <person name="Jorgensen S.L."/>
            <person name="Zaremba-Niedzwiedzka K."/>
            <person name="Martijn J."/>
            <person name="Lind A.E."/>
            <person name="van Eijk R."/>
            <person name="Schleper C."/>
            <person name="Guy L."/>
            <person name="Ettema T.J."/>
        </authorList>
    </citation>
    <scope>NUCLEOTIDE SEQUENCE</scope>
</reference>
<protein>
    <submittedName>
        <fullName evidence="2">Uncharacterized protein</fullName>
    </submittedName>
</protein>
<feature type="transmembrane region" description="Helical" evidence="1">
    <location>
        <begin position="29"/>
        <end position="46"/>
    </location>
</feature>
<organism evidence="2">
    <name type="scientific">marine sediment metagenome</name>
    <dbReference type="NCBI Taxonomy" id="412755"/>
    <lineage>
        <taxon>unclassified sequences</taxon>
        <taxon>metagenomes</taxon>
        <taxon>ecological metagenomes</taxon>
    </lineage>
</organism>
<comment type="caution">
    <text evidence="2">The sequence shown here is derived from an EMBL/GenBank/DDBJ whole genome shotgun (WGS) entry which is preliminary data.</text>
</comment>
<dbReference type="AlphaFoldDB" id="A0A0F9T3P3"/>
<proteinExistence type="predicted"/>
<evidence type="ECO:0000256" key="1">
    <source>
        <dbReference type="SAM" id="Phobius"/>
    </source>
</evidence>
<keyword evidence="1" id="KW-0472">Membrane</keyword>
<gene>
    <name evidence="2" type="ORF">LCGC14_0397320</name>
</gene>
<keyword evidence="1" id="KW-1133">Transmembrane helix</keyword>
<keyword evidence="1" id="KW-0812">Transmembrane</keyword>